<reference evidence="1 2" key="1">
    <citation type="submission" date="2019-04" db="EMBL/GenBank/DDBJ databases">
        <title>Sphingobacterium olei sp. nov., isolated from oil-contaminated soil.</title>
        <authorList>
            <person name="Liu B."/>
        </authorList>
    </citation>
    <scope>NUCLEOTIDE SEQUENCE [LARGE SCALE GENOMIC DNA]</scope>
    <source>
        <strain evidence="1 2">Y3L14</strain>
    </source>
</reference>
<name>A0A4U0GXW1_9SPHI</name>
<comment type="caution">
    <text evidence="1">The sequence shown here is derived from an EMBL/GenBank/DDBJ whole genome shotgun (WGS) entry which is preliminary data.</text>
</comment>
<dbReference type="AlphaFoldDB" id="A0A4U0GXW1"/>
<dbReference type="Proteomes" id="UP000309872">
    <property type="component" value="Unassembled WGS sequence"/>
</dbReference>
<sequence length="95" mass="11030">MKIIAAKMKAVNDLIALGVMSPFVETPVVYVFPQALKVDDRKYMMHWCQNILRVWALHYPQNIVGAVADLELVVYNKENGDLICRYSDRKDIVFW</sequence>
<gene>
    <name evidence="1" type="ORF">FAZ19_19630</name>
</gene>
<accession>A0A4U0GXW1</accession>
<dbReference type="EMBL" id="SUKA01000007">
    <property type="protein sequence ID" value="TJY62682.1"/>
    <property type="molecule type" value="Genomic_DNA"/>
</dbReference>
<organism evidence="1 2">
    <name type="scientific">Sphingobacterium alkalisoli</name>
    <dbReference type="NCBI Taxonomy" id="1874115"/>
    <lineage>
        <taxon>Bacteria</taxon>
        <taxon>Pseudomonadati</taxon>
        <taxon>Bacteroidota</taxon>
        <taxon>Sphingobacteriia</taxon>
        <taxon>Sphingobacteriales</taxon>
        <taxon>Sphingobacteriaceae</taxon>
        <taxon>Sphingobacterium</taxon>
    </lineage>
</organism>
<keyword evidence="2" id="KW-1185">Reference proteome</keyword>
<dbReference type="RefSeq" id="WP_136822469.1">
    <property type="nucleotide sequence ID" value="NZ_BMJX01000007.1"/>
</dbReference>
<evidence type="ECO:0000313" key="1">
    <source>
        <dbReference type="EMBL" id="TJY62682.1"/>
    </source>
</evidence>
<protein>
    <submittedName>
        <fullName evidence="1">Uncharacterized protein</fullName>
    </submittedName>
</protein>
<proteinExistence type="predicted"/>
<dbReference type="OrthoDB" id="9943765at2"/>
<evidence type="ECO:0000313" key="2">
    <source>
        <dbReference type="Proteomes" id="UP000309872"/>
    </source>
</evidence>